<comment type="caution">
    <text evidence="2">The sequence shown here is derived from an EMBL/GenBank/DDBJ whole genome shotgun (WGS) entry which is preliminary data.</text>
</comment>
<proteinExistence type="predicted"/>
<evidence type="ECO:0000313" key="3">
    <source>
        <dbReference type="Proteomes" id="UP001152320"/>
    </source>
</evidence>
<protein>
    <submittedName>
        <fullName evidence="2">Uncharacterized protein</fullName>
    </submittedName>
</protein>
<feature type="compositionally biased region" description="Polar residues" evidence="1">
    <location>
        <begin position="65"/>
        <end position="78"/>
    </location>
</feature>
<dbReference type="OrthoDB" id="10602096at2759"/>
<keyword evidence="3" id="KW-1185">Reference proteome</keyword>
<accession>A0A9Q1HKE3</accession>
<dbReference type="AlphaFoldDB" id="A0A9Q1HKE3"/>
<sequence length="154" mass="17689">MEQDILKSNEQPKSTKGRAFGSTRERKGERPEQDSSSSSTFKKESSASIKRKKPKYVQSDPPRVINQNYQENEEQPPSATHVLDEPVVVDDVYHTTDRDLDKYDTLLGEGTWLNDDVVNDYISYLQTQVSNFEIFVCNSFHTVSNVPESEQVRR</sequence>
<dbReference type="EMBL" id="JAIZAY010000001">
    <property type="protein sequence ID" value="KAJ8050504.1"/>
    <property type="molecule type" value="Genomic_DNA"/>
</dbReference>
<evidence type="ECO:0000313" key="2">
    <source>
        <dbReference type="EMBL" id="KAJ8050504.1"/>
    </source>
</evidence>
<organism evidence="2 3">
    <name type="scientific">Holothuria leucospilota</name>
    <name type="common">Black long sea cucumber</name>
    <name type="synonym">Mertensiothuria leucospilota</name>
    <dbReference type="NCBI Taxonomy" id="206669"/>
    <lineage>
        <taxon>Eukaryota</taxon>
        <taxon>Metazoa</taxon>
        <taxon>Echinodermata</taxon>
        <taxon>Eleutherozoa</taxon>
        <taxon>Echinozoa</taxon>
        <taxon>Holothuroidea</taxon>
        <taxon>Aspidochirotacea</taxon>
        <taxon>Aspidochirotida</taxon>
        <taxon>Holothuriidae</taxon>
        <taxon>Holothuria</taxon>
    </lineage>
</organism>
<dbReference type="Proteomes" id="UP001152320">
    <property type="component" value="Chromosome 1"/>
</dbReference>
<gene>
    <name evidence="2" type="ORF">HOLleu_03733</name>
</gene>
<evidence type="ECO:0000256" key="1">
    <source>
        <dbReference type="SAM" id="MobiDB-lite"/>
    </source>
</evidence>
<feature type="region of interest" description="Disordered" evidence="1">
    <location>
        <begin position="1"/>
        <end position="81"/>
    </location>
</feature>
<feature type="compositionally biased region" description="Basic and acidic residues" evidence="1">
    <location>
        <begin position="23"/>
        <end position="33"/>
    </location>
</feature>
<reference evidence="2" key="1">
    <citation type="submission" date="2021-10" db="EMBL/GenBank/DDBJ databases">
        <title>Tropical sea cucumber genome reveals ecological adaptation and Cuvierian tubules defense mechanism.</title>
        <authorList>
            <person name="Chen T."/>
        </authorList>
    </citation>
    <scope>NUCLEOTIDE SEQUENCE</scope>
    <source>
        <strain evidence="2">Nanhai2018</strain>
        <tissue evidence="2">Muscle</tissue>
    </source>
</reference>
<name>A0A9Q1HKE3_HOLLE</name>